<organism evidence="2 3">
    <name type="scientific">Croceimicrobium hydrocarbonivorans</name>
    <dbReference type="NCBI Taxonomy" id="2761580"/>
    <lineage>
        <taxon>Bacteria</taxon>
        <taxon>Pseudomonadati</taxon>
        <taxon>Bacteroidota</taxon>
        <taxon>Flavobacteriia</taxon>
        <taxon>Flavobacteriales</taxon>
        <taxon>Owenweeksiaceae</taxon>
        <taxon>Croceimicrobium</taxon>
    </lineage>
</organism>
<accession>A0A7H0VB21</accession>
<dbReference type="PANTHER" id="PTHR37512">
    <property type="entry name" value="TRIFUNCTIONAL NAD BIOSYNTHESIS/REGULATOR PROTEIN NADR"/>
    <property type="match status" value="1"/>
</dbReference>
<dbReference type="InterPro" id="IPR052735">
    <property type="entry name" value="NAD_biosynth-regulator"/>
</dbReference>
<evidence type="ECO:0000259" key="1">
    <source>
        <dbReference type="Pfam" id="PF13521"/>
    </source>
</evidence>
<dbReference type="EMBL" id="CP060139">
    <property type="protein sequence ID" value="QNR22919.1"/>
    <property type="molecule type" value="Genomic_DNA"/>
</dbReference>
<dbReference type="InterPro" id="IPR027417">
    <property type="entry name" value="P-loop_NTPase"/>
</dbReference>
<dbReference type="KEGG" id="chyd:H4K34_11070"/>
<dbReference type="PANTHER" id="PTHR37512:SF1">
    <property type="entry name" value="NADR_TTD14 AAA DOMAIN-CONTAINING PROTEIN"/>
    <property type="match status" value="1"/>
</dbReference>
<dbReference type="Gene3D" id="3.40.50.300">
    <property type="entry name" value="P-loop containing nucleotide triphosphate hydrolases"/>
    <property type="match status" value="1"/>
</dbReference>
<keyword evidence="3" id="KW-1185">Reference proteome</keyword>
<protein>
    <submittedName>
        <fullName evidence="2">ATP-binding protein</fullName>
    </submittedName>
</protein>
<dbReference type="SUPFAM" id="SSF52540">
    <property type="entry name" value="P-loop containing nucleoside triphosphate hydrolases"/>
    <property type="match status" value="1"/>
</dbReference>
<name>A0A7H0VB21_9FLAO</name>
<dbReference type="Pfam" id="PF13521">
    <property type="entry name" value="AAA_28"/>
    <property type="match status" value="1"/>
</dbReference>
<dbReference type="AlphaFoldDB" id="A0A7H0VB21"/>
<gene>
    <name evidence="2" type="ORF">H4K34_11070</name>
</gene>
<feature type="domain" description="NadR/Ttd14 AAA" evidence="1">
    <location>
        <begin position="6"/>
        <end position="160"/>
    </location>
</feature>
<dbReference type="GO" id="GO:0005524">
    <property type="term" value="F:ATP binding"/>
    <property type="evidence" value="ECO:0007669"/>
    <property type="project" value="UniProtKB-KW"/>
</dbReference>
<evidence type="ECO:0000313" key="2">
    <source>
        <dbReference type="EMBL" id="QNR22919.1"/>
    </source>
</evidence>
<keyword evidence="2" id="KW-0067">ATP-binding</keyword>
<reference evidence="2 3" key="1">
    <citation type="submission" date="2020-08" db="EMBL/GenBank/DDBJ databases">
        <title>Croceimicrobium hydrocarbonivorans gen. nov., sp. nov., a novel marine bacterium isolated from a bacterial consortium that degrades polyethylene terephthalate.</title>
        <authorList>
            <person name="Liu R."/>
        </authorList>
    </citation>
    <scope>NUCLEOTIDE SEQUENCE [LARGE SCALE GENOMIC DNA]</scope>
    <source>
        <strain evidence="2 3">A20-9</strain>
    </source>
</reference>
<sequence>MERRIIVVSGPESSGKSQLCRELSEKLDIPWVAEYARIYLEKNGPEYNKASLQEIYQEHLAHQAQALEKHPEGNILLDTDSFNYLIWNRRVFNFDPAPLMEQIQREQEHSYLLCYPDLEWEPDPLRENPIDRLDIFHENLALIQEYNRPYAIVKGQKKERLSNALDALQKLL</sequence>
<dbReference type="InterPro" id="IPR038727">
    <property type="entry name" value="NadR/Ttd14_AAA_dom"/>
</dbReference>
<keyword evidence="2" id="KW-0547">Nucleotide-binding</keyword>
<dbReference type="Proteomes" id="UP000516305">
    <property type="component" value="Chromosome"/>
</dbReference>
<proteinExistence type="predicted"/>
<dbReference type="RefSeq" id="WP_210757487.1">
    <property type="nucleotide sequence ID" value="NZ_CP060139.1"/>
</dbReference>
<evidence type="ECO:0000313" key="3">
    <source>
        <dbReference type="Proteomes" id="UP000516305"/>
    </source>
</evidence>